<feature type="transmembrane region" description="Helical" evidence="1">
    <location>
        <begin position="172"/>
        <end position="195"/>
    </location>
</feature>
<dbReference type="EMBL" id="KN817568">
    <property type="protein sequence ID" value="KJA20329.1"/>
    <property type="molecule type" value="Genomic_DNA"/>
</dbReference>
<organism evidence="2 3">
    <name type="scientific">Hypholoma sublateritium (strain FD-334 SS-4)</name>
    <dbReference type="NCBI Taxonomy" id="945553"/>
    <lineage>
        <taxon>Eukaryota</taxon>
        <taxon>Fungi</taxon>
        <taxon>Dikarya</taxon>
        <taxon>Basidiomycota</taxon>
        <taxon>Agaricomycotina</taxon>
        <taxon>Agaricomycetes</taxon>
        <taxon>Agaricomycetidae</taxon>
        <taxon>Agaricales</taxon>
        <taxon>Agaricineae</taxon>
        <taxon>Strophariaceae</taxon>
        <taxon>Hypholoma</taxon>
    </lineage>
</organism>
<keyword evidence="1" id="KW-0812">Transmembrane</keyword>
<evidence type="ECO:0000313" key="3">
    <source>
        <dbReference type="Proteomes" id="UP000054270"/>
    </source>
</evidence>
<dbReference type="OrthoDB" id="3227921at2759"/>
<proteinExistence type="predicted"/>
<evidence type="ECO:0000256" key="1">
    <source>
        <dbReference type="SAM" id="Phobius"/>
    </source>
</evidence>
<sequence>MPTYSYSQCEQGTFGSGNDSYFFCRCPTTVLNKQWVLADLNINVDFSLLGNISHLYTRPQLPLVIGLSNNTIDDYTHTVPVTFIPGVNMAAPYILGIRQVYTNGVLAALGIFEATKTFLLPNIIAFYPDPTATFTGSNRSSLNIFSQANYGEVPFVQDNQEKSVIAGFSSVGGLWTAFSGIFAILFGASMLHIFYGSKPLSIFGVAHRFQAEAMKKDCLARYPQILKENCSPEQRGLLSLIRDHLINLEFMDDEKDSPSSSVDQDPATDVERPLVAAGRVPDQIELNTIQISETEDRWTI</sequence>
<dbReference type="Proteomes" id="UP000054270">
    <property type="component" value="Unassembled WGS sequence"/>
</dbReference>
<keyword evidence="1" id="KW-1133">Transmembrane helix</keyword>
<keyword evidence="3" id="KW-1185">Reference proteome</keyword>
<reference evidence="3" key="1">
    <citation type="submission" date="2014-04" db="EMBL/GenBank/DDBJ databases">
        <title>Evolutionary Origins and Diversification of the Mycorrhizal Mutualists.</title>
        <authorList>
            <consortium name="DOE Joint Genome Institute"/>
            <consortium name="Mycorrhizal Genomics Consortium"/>
            <person name="Kohler A."/>
            <person name="Kuo A."/>
            <person name="Nagy L.G."/>
            <person name="Floudas D."/>
            <person name="Copeland A."/>
            <person name="Barry K.W."/>
            <person name="Cichocki N."/>
            <person name="Veneault-Fourrey C."/>
            <person name="LaButti K."/>
            <person name="Lindquist E.A."/>
            <person name="Lipzen A."/>
            <person name="Lundell T."/>
            <person name="Morin E."/>
            <person name="Murat C."/>
            <person name="Riley R."/>
            <person name="Ohm R."/>
            <person name="Sun H."/>
            <person name="Tunlid A."/>
            <person name="Henrissat B."/>
            <person name="Grigoriev I.V."/>
            <person name="Hibbett D.S."/>
            <person name="Martin F."/>
        </authorList>
    </citation>
    <scope>NUCLEOTIDE SEQUENCE [LARGE SCALE GENOMIC DNA]</scope>
    <source>
        <strain evidence="3">FD-334 SS-4</strain>
    </source>
</reference>
<dbReference type="AlphaFoldDB" id="A0A0D2NNB9"/>
<evidence type="ECO:0000313" key="2">
    <source>
        <dbReference type="EMBL" id="KJA20329.1"/>
    </source>
</evidence>
<name>A0A0D2NNB9_HYPSF</name>
<keyword evidence="1" id="KW-0472">Membrane</keyword>
<accession>A0A0D2NNB9</accession>
<protein>
    <submittedName>
        <fullName evidence="2">Uncharacterized protein</fullName>
    </submittedName>
</protein>
<gene>
    <name evidence="2" type="ORF">HYPSUDRAFT_68540</name>
</gene>